<name>A0A5C5U956_9GAMM</name>
<feature type="compositionally biased region" description="Basic and acidic residues" evidence="1">
    <location>
        <begin position="206"/>
        <end position="215"/>
    </location>
</feature>
<feature type="region of interest" description="Disordered" evidence="1">
    <location>
        <begin position="398"/>
        <end position="428"/>
    </location>
</feature>
<evidence type="ECO:0000256" key="1">
    <source>
        <dbReference type="SAM" id="MobiDB-lite"/>
    </source>
</evidence>
<feature type="compositionally biased region" description="Low complexity" evidence="1">
    <location>
        <begin position="262"/>
        <end position="275"/>
    </location>
</feature>
<feature type="compositionally biased region" description="Low complexity" evidence="1">
    <location>
        <begin position="307"/>
        <end position="320"/>
    </location>
</feature>
<dbReference type="Proteomes" id="UP000315949">
    <property type="component" value="Unassembled WGS sequence"/>
</dbReference>
<keyword evidence="3" id="KW-1185">Reference proteome</keyword>
<organism evidence="2 3">
    <name type="scientific">Luteimonas wenzhouensis</name>
    <dbReference type="NCBI Taxonomy" id="2599615"/>
    <lineage>
        <taxon>Bacteria</taxon>
        <taxon>Pseudomonadati</taxon>
        <taxon>Pseudomonadota</taxon>
        <taxon>Gammaproteobacteria</taxon>
        <taxon>Lysobacterales</taxon>
        <taxon>Lysobacteraceae</taxon>
        <taxon>Luteimonas</taxon>
    </lineage>
</organism>
<dbReference type="AlphaFoldDB" id="A0A5C5U956"/>
<evidence type="ECO:0000313" key="3">
    <source>
        <dbReference type="Proteomes" id="UP000315949"/>
    </source>
</evidence>
<feature type="compositionally biased region" description="Pro residues" evidence="1">
    <location>
        <begin position="404"/>
        <end position="427"/>
    </location>
</feature>
<gene>
    <name evidence="2" type="ORF">FQY79_03430</name>
</gene>
<feature type="region of interest" description="Disordered" evidence="1">
    <location>
        <begin position="579"/>
        <end position="605"/>
    </location>
</feature>
<dbReference type="InterPro" id="IPR011659">
    <property type="entry name" value="WD40"/>
</dbReference>
<feature type="region of interest" description="Disordered" evidence="1">
    <location>
        <begin position="182"/>
        <end position="283"/>
    </location>
</feature>
<dbReference type="Pfam" id="PF07676">
    <property type="entry name" value="PD40"/>
    <property type="match status" value="1"/>
</dbReference>
<reference evidence="2 3" key="1">
    <citation type="submission" date="2019-07" db="EMBL/GenBank/DDBJ databases">
        <title>Luteimonas sp. YD-1 nov., isolated from acidic soil.</title>
        <authorList>
            <person name="Zhou J."/>
        </authorList>
    </citation>
    <scope>NUCLEOTIDE SEQUENCE [LARGE SCALE GENOMIC DNA]</scope>
    <source>
        <strain evidence="2 3">YD-1</strain>
    </source>
</reference>
<feature type="region of interest" description="Disordered" evidence="1">
    <location>
        <begin position="302"/>
        <end position="323"/>
    </location>
</feature>
<sequence>MQLLQPRAQVGQAVAGARLRIRPAAVVAHRQVQGGALAPRLDDQAPGACAPRQRVHDRVLGQRLQQQRRYPHVAHVVPDPPFHPQAVAQAQRLDVEVVAQQRQFLAQRHLRRGLALEAAAQQRAERHQHPVGGIRIQVHDLGDGVECVEHEVRIELRGQQLQARAGQVGLQPRGPALALARPRRVQPGVARTDHQPQQQQVVGQARGEHRGDRRLPVVPADPRVERQHRQRAQHHDRQHQGEGRRQVLREPTALERETLHAPQQQQGQRDPQPGRGEADRGRAPERHHLAVGAFHAQCLAGGGHAVQRPPGGHQQQRGPGTQAHMHAMLERAGCVRKRCGGVRPTIRTLRHKGVASCAPMAPAWAHRRRSNAMIRSDALTAGLLAAALTTALAAACAHARGGPSPTPSPSPVPSPASPSPHAPPCPPTEVFAPGTISLPDSWQWRLNFNPLLTEAYWSHSEGWWPGTRERAEIRTSRRLPGGRWSTPAVVPFSGTYADMDPFVTPLGTAMFFSSMRPVHGRPRQDMDLWMVRRTAHGWSEPVHLGDQVNAEGYDELYPSADLLGNLYFARVKAPEPGGDVQIWRSRPRRDGSYGPPEPLGPGVNTPERWEFNPEISPDGRTLLFVRLDRDDDGLEDVGHGWGDLYVSRQVHGVFTEAVNLGPCVNTAADEYHPTVLWARGELYFARSADGVPGNFHRTRLRLPR</sequence>
<protein>
    <submittedName>
        <fullName evidence="2">Uncharacterized protein</fullName>
    </submittedName>
</protein>
<proteinExistence type="predicted"/>
<accession>A0A5C5U956</accession>
<dbReference type="EMBL" id="VOHE01000001">
    <property type="protein sequence ID" value="TWT22175.1"/>
    <property type="molecule type" value="Genomic_DNA"/>
</dbReference>
<comment type="caution">
    <text evidence="2">The sequence shown here is derived from an EMBL/GenBank/DDBJ whole genome shotgun (WGS) entry which is preliminary data.</text>
</comment>
<evidence type="ECO:0000313" key="2">
    <source>
        <dbReference type="EMBL" id="TWT22175.1"/>
    </source>
</evidence>
<feature type="compositionally biased region" description="Basic and acidic residues" evidence="1">
    <location>
        <begin position="222"/>
        <end position="259"/>
    </location>
</feature>
<feature type="compositionally biased region" description="Low complexity" evidence="1">
    <location>
        <begin position="195"/>
        <end position="204"/>
    </location>
</feature>
<dbReference type="OrthoDB" id="240809at2"/>